<dbReference type="CDD" id="cd00570">
    <property type="entry name" value="GST_N_family"/>
    <property type="match status" value="1"/>
</dbReference>
<proteinExistence type="predicted"/>
<keyword evidence="3" id="KW-1185">Reference proteome</keyword>
<dbReference type="RefSeq" id="WP_002983210.1">
    <property type="nucleotide sequence ID" value="NZ_RQHF01000008.1"/>
</dbReference>
<organism evidence="2 3">
    <name type="scientific">Leptospira vanthielii</name>
    <dbReference type="NCBI Taxonomy" id="293085"/>
    <lineage>
        <taxon>Bacteria</taxon>
        <taxon>Pseudomonadati</taxon>
        <taxon>Spirochaetota</taxon>
        <taxon>Spirochaetia</taxon>
        <taxon>Leptospirales</taxon>
        <taxon>Leptospiraceae</taxon>
        <taxon>Leptospira</taxon>
    </lineage>
</organism>
<dbReference type="Gene3D" id="3.40.30.10">
    <property type="entry name" value="Glutaredoxin"/>
    <property type="match status" value="1"/>
</dbReference>
<dbReference type="InterPro" id="IPR036249">
    <property type="entry name" value="Thioredoxin-like_sf"/>
</dbReference>
<accession>A0ABY2NTK3</accession>
<evidence type="ECO:0000313" key="3">
    <source>
        <dbReference type="Proteomes" id="UP000298112"/>
    </source>
</evidence>
<evidence type="ECO:0000313" key="2">
    <source>
        <dbReference type="EMBL" id="TGM60729.1"/>
    </source>
</evidence>
<reference evidence="3" key="1">
    <citation type="journal article" date="2019" name="PLoS Negl. Trop. Dis.">
        <title>Revisiting the worldwide diversity of Leptospira species in the environment.</title>
        <authorList>
            <person name="Vincent A.T."/>
            <person name="Schiettekatte O."/>
            <person name="Bourhy P."/>
            <person name="Veyrier F.J."/>
            <person name="Picardeau M."/>
        </authorList>
    </citation>
    <scope>NUCLEOTIDE SEQUENCE [LARGE SCALE GENOMIC DNA]</scope>
    <source>
        <strain evidence="3">201601955</strain>
    </source>
</reference>
<comment type="caution">
    <text evidence="2">The sequence shown here is derived from an EMBL/GenBank/DDBJ whole genome shotgun (WGS) entry which is preliminary data.</text>
</comment>
<dbReference type="EMBL" id="RQHF01000008">
    <property type="protein sequence ID" value="TGM60729.1"/>
    <property type="molecule type" value="Genomic_DNA"/>
</dbReference>
<dbReference type="SUPFAM" id="SSF47616">
    <property type="entry name" value="GST C-terminal domain-like"/>
    <property type="match status" value="1"/>
</dbReference>
<dbReference type="Proteomes" id="UP000298112">
    <property type="component" value="Unassembled WGS sequence"/>
</dbReference>
<gene>
    <name evidence="2" type="ORF">EHQ95_02305</name>
</gene>
<sequence length="199" mass="22975">MKLYGSITSPFVRRIRFLCLELGIPFTMVDTMTEAGQKELREKNPLWKVPYAEINDVKIWDSHTIIDYLFETKGFGNFRPKAGPHHYREANLQTAIDQALDNAILIFYLNKEGIKPDAAPYLTKNALRISSILDYIKRELNGHFFFTDGKVGLSEIALYTTLDWIRFRSVLPVEEDPVFAGFLNFHGQNKSWKETAPKQ</sequence>
<feature type="domain" description="GST N-terminal" evidence="1">
    <location>
        <begin position="1"/>
        <end position="77"/>
    </location>
</feature>
<dbReference type="SUPFAM" id="SSF52833">
    <property type="entry name" value="Thioredoxin-like"/>
    <property type="match status" value="1"/>
</dbReference>
<dbReference type="InterPro" id="IPR004045">
    <property type="entry name" value="Glutathione_S-Trfase_N"/>
</dbReference>
<dbReference type="PROSITE" id="PS50404">
    <property type="entry name" value="GST_NTER"/>
    <property type="match status" value="1"/>
</dbReference>
<protein>
    <submittedName>
        <fullName evidence="2">Glutathione S-transferase family protein</fullName>
    </submittedName>
</protein>
<evidence type="ECO:0000259" key="1">
    <source>
        <dbReference type="PROSITE" id="PS50404"/>
    </source>
</evidence>
<name>A0ABY2NTK3_9LEPT</name>
<dbReference type="Pfam" id="PF13417">
    <property type="entry name" value="GST_N_3"/>
    <property type="match status" value="1"/>
</dbReference>
<dbReference type="InterPro" id="IPR036282">
    <property type="entry name" value="Glutathione-S-Trfase_C_sf"/>
</dbReference>
<dbReference type="Gene3D" id="1.20.1050.10">
    <property type="match status" value="1"/>
</dbReference>